<gene>
    <name evidence="2" type="ORF">THAOC_33395</name>
</gene>
<dbReference type="EMBL" id="AGNL01046547">
    <property type="protein sequence ID" value="EJK47858.1"/>
    <property type="molecule type" value="Genomic_DNA"/>
</dbReference>
<organism evidence="2 3">
    <name type="scientific">Thalassiosira oceanica</name>
    <name type="common">Marine diatom</name>
    <dbReference type="NCBI Taxonomy" id="159749"/>
    <lineage>
        <taxon>Eukaryota</taxon>
        <taxon>Sar</taxon>
        <taxon>Stramenopiles</taxon>
        <taxon>Ochrophyta</taxon>
        <taxon>Bacillariophyta</taxon>
        <taxon>Coscinodiscophyceae</taxon>
        <taxon>Thalassiosirophycidae</taxon>
        <taxon>Thalassiosirales</taxon>
        <taxon>Thalassiosiraceae</taxon>
        <taxon>Thalassiosira</taxon>
    </lineage>
</organism>
<name>K0R484_THAOC</name>
<dbReference type="InterPro" id="IPR053159">
    <property type="entry name" value="Hybrid_Histidine_Kinase"/>
</dbReference>
<dbReference type="SUPFAM" id="SSF48452">
    <property type="entry name" value="TPR-like"/>
    <property type="match status" value="1"/>
</dbReference>
<evidence type="ECO:0000313" key="2">
    <source>
        <dbReference type="EMBL" id="EJK47858.1"/>
    </source>
</evidence>
<comment type="caution">
    <text evidence="2">The sequence shown here is derived from an EMBL/GenBank/DDBJ whole genome shotgun (WGS) entry which is preliminary data.</text>
</comment>
<dbReference type="InterPro" id="IPR011990">
    <property type="entry name" value="TPR-like_helical_dom_sf"/>
</dbReference>
<dbReference type="PANTHER" id="PTHR43642:SF1">
    <property type="entry name" value="HYBRID SIGNAL TRANSDUCTION HISTIDINE KINASE G"/>
    <property type="match status" value="1"/>
</dbReference>
<accession>K0R484</accession>
<dbReference type="PANTHER" id="PTHR43642">
    <property type="entry name" value="HYBRID SIGNAL TRANSDUCTION HISTIDINE KINASE G"/>
    <property type="match status" value="1"/>
</dbReference>
<proteinExistence type="predicted"/>
<feature type="compositionally biased region" description="Basic and acidic residues" evidence="1">
    <location>
        <begin position="67"/>
        <end position="82"/>
    </location>
</feature>
<dbReference type="AlphaFoldDB" id="K0R484"/>
<feature type="region of interest" description="Disordered" evidence="1">
    <location>
        <begin position="1"/>
        <end position="82"/>
    </location>
</feature>
<reference evidence="2 3" key="1">
    <citation type="journal article" date="2012" name="Genome Biol.">
        <title>Genome and low-iron response of an oceanic diatom adapted to chronic iron limitation.</title>
        <authorList>
            <person name="Lommer M."/>
            <person name="Specht M."/>
            <person name="Roy A.S."/>
            <person name="Kraemer L."/>
            <person name="Andreson R."/>
            <person name="Gutowska M.A."/>
            <person name="Wolf J."/>
            <person name="Bergner S.V."/>
            <person name="Schilhabel M.B."/>
            <person name="Klostermeier U.C."/>
            <person name="Beiko R.G."/>
            <person name="Rosenstiel P."/>
            <person name="Hippler M."/>
            <person name="Laroche J."/>
        </authorList>
    </citation>
    <scope>NUCLEOTIDE SEQUENCE [LARGE SCALE GENOMIC DNA]</scope>
    <source>
        <strain evidence="2 3">CCMP1005</strain>
    </source>
</reference>
<dbReference type="Proteomes" id="UP000266841">
    <property type="component" value="Unassembled WGS sequence"/>
</dbReference>
<evidence type="ECO:0000313" key="3">
    <source>
        <dbReference type="Proteomes" id="UP000266841"/>
    </source>
</evidence>
<protein>
    <submittedName>
        <fullName evidence="2">Uncharacterized protein</fullName>
    </submittedName>
</protein>
<feature type="non-terminal residue" evidence="2">
    <location>
        <position position="1"/>
    </location>
</feature>
<feature type="compositionally biased region" description="Basic and acidic residues" evidence="1">
    <location>
        <begin position="17"/>
        <end position="26"/>
    </location>
</feature>
<sequence length="762" mass="85398">PARGGGRRRRRVRRARRPEPRVDQRHGLGRALPAGEEDEVALEGDIPKDRGVPSLRPRIPRLALGREPPHHGPEDGLRLGRPRDRAQGRLELGREPSLQEAQEAPLRGLLRPHPVLLPGLERRALRPRDRDVHRRRSPLVARGGPEGGTGRHNRERLQLLARDHRAVRIQPDLGRQPERAPAAGGLVFDPEVPGEVDAYLFVTVNAINKIGRADVINDPIQSQLYARLNLEAGKKLPATDSGRSLDYFEHGLSFLPYNHWTSLYDLSLTVHVKTLDAAFAEGKHDKVTEVVNLVLLNAMNFNDKFHSYTQLIRSTAIQGSADVAIAEIGKLLTSLGDVPINSDVSLQSFVQEIMSVRRLLAGRQKELLFANPSHMNDQTLVMTMKLKIMLVIFYTQQQSYMSGIVVCNMIRQVLQFGLCEEGVIALAFFSNLVLERIDDVEEACQLGRLSVSLIKHFDEERLIPGVYCIVYGTVLLCQDPWHSLMEPLLTACRTSFATSNFEFATLNAMAFVGRSWNGGRHIGLIMSEMRNFGQVRGHAPCACLIQTHTCFSTSPIGKCFQLHSSIEDVIAEAEEMGVHFHARHVARILVSANILQHDFQRTSNLFIRYQDAFAVLHANQMMTAGEFGATFHGGLVCCRLARQDEGPPGNWLELAHKALRMFEYWSEINQYNFSHCYHFLKAELHVTKNENEQASSAYQSAIEFAQKNGFCRYEALAHDAASTLAAKTGRREDAAKHMENAVRLCKEWGAEGLSKQLGNKLH</sequence>
<feature type="compositionally biased region" description="Basic residues" evidence="1">
    <location>
        <begin position="1"/>
        <end position="16"/>
    </location>
</feature>
<keyword evidence="3" id="KW-1185">Reference proteome</keyword>
<feature type="region of interest" description="Disordered" evidence="1">
    <location>
        <begin position="129"/>
        <end position="152"/>
    </location>
</feature>
<evidence type="ECO:0000256" key="1">
    <source>
        <dbReference type="SAM" id="MobiDB-lite"/>
    </source>
</evidence>